<accession>A0A7C8HIF8</accession>
<comment type="subcellular location">
    <subcellularLocation>
        <location evidence="5">Secreted</location>
    </subcellularLocation>
    <subcellularLocation>
        <location evidence="5">Bacterial flagellum</location>
    </subcellularLocation>
</comment>
<proteinExistence type="inferred from homology"/>
<evidence type="ECO:0000256" key="3">
    <source>
        <dbReference type="ARBA" id="ARBA00023054"/>
    </source>
</evidence>
<evidence type="ECO:0000256" key="2">
    <source>
        <dbReference type="ARBA" id="ARBA00011255"/>
    </source>
</evidence>
<dbReference type="GO" id="GO:0007155">
    <property type="term" value="P:cell adhesion"/>
    <property type="evidence" value="ECO:0007669"/>
    <property type="project" value="InterPro"/>
</dbReference>
<evidence type="ECO:0000259" key="7">
    <source>
        <dbReference type="Pfam" id="PF07195"/>
    </source>
</evidence>
<keyword evidence="3" id="KW-0175">Coiled coil</keyword>
<feature type="domain" description="Flagellar hook-associated protein 2 N-terminal" evidence="6">
    <location>
        <begin position="13"/>
        <end position="118"/>
    </location>
</feature>
<keyword evidence="4 5" id="KW-0975">Bacterial flagellum</keyword>
<keyword evidence="8" id="KW-0969">Cilium</keyword>
<dbReference type="Pfam" id="PF02465">
    <property type="entry name" value="FliD_N"/>
    <property type="match status" value="1"/>
</dbReference>
<dbReference type="AlphaFoldDB" id="A0A7C8HIF8"/>
<evidence type="ECO:0000313" key="9">
    <source>
        <dbReference type="Proteomes" id="UP000483018"/>
    </source>
</evidence>
<keyword evidence="8" id="KW-0966">Cell projection</keyword>
<dbReference type="RefSeq" id="WP_158739822.1">
    <property type="nucleotide sequence ID" value="NZ_WSLF01000003.1"/>
</dbReference>
<dbReference type="Pfam" id="PF07195">
    <property type="entry name" value="FliD_C"/>
    <property type="match status" value="1"/>
</dbReference>
<gene>
    <name evidence="8" type="primary">fliD</name>
    <name evidence="8" type="ORF">GND95_05365</name>
</gene>
<sequence>MLVSNRLRLTGFSGFDTESMVEQLMKAEYTKVDTMKQKLQKLKWQQEGYREMINVLKNFRDKYLDILSKDNLISATSFRAYSISTKINGVDTTAVQAEASSSVATGTHTIKVTQLAKNEIWESNKTVSKSMASSIDSINWDYLKKGKTFDITLDGVKKTITLSNDYSGPALDQEKARQLVAELNEKISDAFGAGNVEVIAKDADGNKIDVKNVDDINKIIANIEFKATGHTLKISDTTNTYVSSLGFYNNQTNAITGSKLTSFPVDLSDGTFKISVNGEEKVITLPSDKVYNEGDLDTLASDLSNAINDAFGKNVVKVTATDDQQLKIISYNTSDEIKFSNGDTNNILSKLGFNNGAKISKLEGAPDLTISEIGKEFDIYVDGKKISIDLTEEIANGNIDRLAEIINDKVQGEGIEVAVNEGKLVFKNTNGKEIRIANSTHQTVKSLGFTNGTTNVLNLKDTLGNAFEITDDVKLEINGVSFTFKATDTIQSVMDQINKSNAGVNFSYNSVSDKFILQGEKEGAANKIRISTGSPEGDKLMKAMFGESGPNIKQEAADAKFILDGVETQRSSNTFEVDGVKYTLNSVTTEEVQITIKGDPDALVSKIKDFVNAYNELIGKINGKTSESRVKSGKYEYYEPLTDEQKESMSDKDIELWEEAAKKGLLRNDSTLMKITESMRRALYDSVEGVGIRIFDIGITTSTVYSDKGKLVIDEEKLRKAIEENPDQIAELFTKKSNISYNDSENRSKRYAENGLSARLQDIINDNIRTTMDSKGYRGILIEKAGLENTTTVSNNWMSKEIDRQSQAIEEFLEKLERKENNYFAMFARMESALASLNNQTSYFTSMLGQQ</sequence>
<organism evidence="8 9">
    <name type="scientific">Defluviitalea raffinosedens</name>
    <dbReference type="NCBI Taxonomy" id="1450156"/>
    <lineage>
        <taxon>Bacteria</taxon>
        <taxon>Bacillati</taxon>
        <taxon>Bacillota</taxon>
        <taxon>Clostridia</taxon>
        <taxon>Lachnospirales</taxon>
        <taxon>Defluviitaleaceae</taxon>
        <taxon>Defluviitalea</taxon>
    </lineage>
</organism>
<comment type="caution">
    <text evidence="8">The sequence shown here is derived from an EMBL/GenBank/DDBJ whole genome shotgun (WGS) entry which is preliminary data.</text>
</comment>
<keyword evidence="5" id="KW-0964">Secreted</keyword>
<keyword evidence="9" id="KW-1185">Reference proteome</keyword>
<dbReference type="GO" id="GO:0071973">
    <property type="term" value="P:bacterial-type flagellum-dependent cell motility"/>
    <property type="evidence" value="ECO:0007669"/>
    <property type="project" value="TreeGrafter"/>
</dbReference>
<feature type="domain" description="Flagellar hook-associated protein 2 C-terminal" evidence="7">
    <location>
        <begin position="556"/>
        <end position="839"/>
    </location>
</feature>
<dbReference type="GO" id="GO:0009421">
    <property type="term" value="C:bacterial-type flagellum filament cap"/>
    <property type="evidence" value="ECO:0007669"/>
    <property type="project" value="InterPro"/>
</dbReference>
<name>A0A7C8HIF8_9FIRM</name>
<dbReference type="InterPro" id="IPR040026">
    <property type="entry name" value="FliD"/>
</dbReference>
<comment type="subunit">
    <text evidence="2 5">Homopentamer.</text>
</comment>
<comment type="function">
    <text evidence="5">Required for morphogenesis and for the elongation of the flagellar filament by facilitating polymerization of the flagellin monomers at the tip of growing filament. Forms a capping structure, which prevents flagellin subunits (transported through the central channel of the flagellum) from leaking out without polymerization at the distal end.</text>
</comment>
<dbReference type="PANTHER" id="PTHR30288">
    <property type="entry name" value="FLAGELLAR CAP/ASSEMBLY PROTEIN FLID"/>
    <property type="match status" value="1"/>
</dbReference>
<protein>
    <recommendedName>
        <fullName evidence="5">Flagellar hook-associated protein 2</fullName>
        <shortName evidence="5">HAP2</shortName>
    </recommendedName>
    <alternativeName>
        <fullName evidence="5">Flagellar cap protein</fullName>
    </alternativeName>
</protein>
<evidence type="ECO:0000313" key="8">
    <source>
        <dbReference type="EMBL" id="KAE9635575.1"/>
    </source>
</evidence>
<evidence type="ECO:0000256" key="1">
    <source>
        <dbReference type="ARBA" id="ARBA00009764"/>
    </source>
</evidence>
<dbReference type="GO" id="GO:0005576">
    <property type="term" value="C:extracellular region"/>
    <property type="evidence" value="ECO:0007669"/>
    <property type="project" value="UniProtKB-SubCell"/>
</dbReference>
<evidence type="ECO:0000259" key="6">
    <source>
        <dbReference type="Pfam" id="PF02465"/>
    </source>
</evidence>
<evidence type="ECO:0000256" key="5">
    <source>
        <dbReference type="RuleBase" id="RU362066"/>
    </source>
</evidence>
<dbReference type="OrthoDB" id="9776025at2"/>
<reference evidence="8 9" key="1">
    <citation type="submission" date="2019-12" db="EMBL/GenBank/DDBJ databases">
        <title>Defluviitalea raffinosedens, isolated from a biogas fermenter, genome sequencing and characterization.</title>
        <authorList>
            <person name="Rettenmaier R."/>
            <person name="Schneider M."/>
            <person name="Neuhaus K."/>
            <person name="Liebl W."/>
            <person name="Zverlov V."/>
        </authorList>
    </citation>
    <scope>NUCLEOTIDE SEQUENCE [LARGE SCALE GENOMIC DNA]</scope>
    <source>
        <strain evidence="8 9">249c-K6</strain>
    </source>
</reference>
<dbReference type="InterPro" id="IPR010809">
    <property type="entry name" value="FliD_C"/>
</dbReference>
<evidence type="ECO:0000256" key="4">
    <source>
        <dbReference type="ARBA" id="ARBA00023143"/>
    </source>
</evidence>
<keyword evidence="8" id="KW-0282">Flagellum</keyword>
<dbReference type="InterPro" id="IPR003481">
    <property type="entry name" value="FliD_N"/>
</dbReference>
<dbReference type="GO" id="GO:0009424">
    <property type="term" value="C:bacterial-type flagellum hook"/>
    <property type="evidence" value="ECO:0007669"/>
    <property type="project" value="UniProtKB-UniRule"/>
</dbReference>
<comment type="similarity">
    <text evidence="1 5">Belongs to the FliD family.</text>
</comment>
<dbReference type="PANTHER" id="PTHR30288:SF0">
    <property type="entry name" value="FLAGELLAR HOOK-ASSOCIATED PROTEIN 2"/>
    <property type="match status" value="1"/>
</dbReference>
<dbReference type="EMBL" id="WSLF01000003">
    <property type="protein sequence ID" value="KAE9635575.1"/>
    <property type="molecule type" value="Genomic_DNA"/>
</dbReference>
<dbReference type="Proteomes" id="UP000483018">
    <property type="component" value="Unassembled WGS sequence"/>
</dbReference>